<keyword evidence="2" id="KW-1185">Reference proteome</keyword>
<dbReference type="InterPro" id="IPR036390">
    <property type="entry name" value="WH_DNA-bd_sf"/>
</dbReference>
<reference evidence="1 2" key="1">
    <citation type="submission" date="2017-09" db="EMBL/GenBank/DDBJ databases">
        <title>Sphingomonas panjinensis sp.nov., isolated from oil-contaminated soil.</title>
        <authorList>
            <person name="Wang L."/>
            <person name="Chen L."/>
        </authorList>
    </citation>
    <scope>NUCLEOTIDE SEQUENCE [LARGE SCALE GENOMIC DNA]</scope>
    <source>
        <strain evidence="1 2">FW-11</strain>
    </source>
</reference>
<dbReference type="Proteomes" id="UP000244162">
    <property type="component" value="Unassembled WGS sequence"/>
</dbReference>
<accession>A0A2T5FZI8</accession>
<gene>
    <name evidence="1" type="ORF">CLG96_05760</name>
</gene>
<comment type="caution">
    <text evidence="1">The sequence shown here is derived from an EMBL/GenBank/DDBJ whole genome shotgun (WGS) entry which is preliminary data.</text>
</comment>
<dbReference type="Gene3D" id="1.10.10.10">
    <property type="entry name" value="Winged helix-like DNA-binding domain superfamily/Winged helix DNA-binding domain"/>
    <property type="match status" value="1"/>
</dbReference>
<evidence type="ECO:0000313" key="1">
    <source>
        <dbReference type="EMBL" id="PTQ12077.1"/>
    </source>
</evidence>
<name>A0A2T5FZI8_9SPHN</name>
<proteinExistence type="predicted"/>
<dbReference type="EMBL" id="NWBU01000005">
    <property type="protein sequence ID" value="PTQ12077.1"/>
    <property type="molecule type" value="Genomic_DNA"/>
</dbReference>
<protein>
    <recommendedName>
        <fullName evidence="3">HTH marR-type domain-containing protein</fullName>
    </recommendedName>
</protein>
<organism evidence="1 2">
    <name type="scientific">Sphingomonas oleivorans</name>
    <dbReference type="NCBI Taxonomy" id="1735121"/>
    <lineage>
        <taxon>Bacteria</taxon>
        <taxon>Pseudomonadati</taxon>
        <taxon>Pseudomonadota</taxon>
        <taxon>Alphaproteobacteria</taxon>
        <taxon>Sphingomonadales</taxon>
        <taxon>Sphingomonadaceae</taxon>
        <taxon>Sphingomonas</taxon>
    </lineage>
</organism>
<dbReference type="AlphaFoldDB" id="A0A2T5FZI8"/>
<evidence type="ECO:0008006" key="3">
    <source>
        <dbReference type="Google" id="ProtNLM"/>
    </source>
</evidence>
<dbReference type="InterPro" id="IPR036388">
    <property type="entry name" value="WH-like_DNA-bd_sf"/>
</dbReference>
<evidence type="ECO:0000313" key="2">
    <source>
        <dbReference type="Proteomes" id="UP000244162"/>
    </source>
</evidence>
<dbReference type="SUPFAM" id="SSF46785">
    <property type="entry name" value="Winged helix' DNA-binding domain"/>
    <property type="match status" value="1"/>
</dbReference>
<sequence>MLFSFTQMRLLRGPRRRRRAALPGADCGLGFLERRRAPADERQVIVTLTPAGRALREKGAQRTLVAATGLDRDEFTTTQRAMVKVRDNLLKHVKAEEGAA</sequence>